<dbReference type="PaxDb" id="39947-A0A0N7KC98"/>
<reference evidence="2 3" key="3">
    <citation type="journal article" date="2013" name="Rice">
        <title>Improvement of the Oryza sativa Nipponbare reference genome using next generation sequence and optical map data.</title>
        <authorList>
            <person name="Kawahara Y."/>
            <person name="de la Bastide M."/>
            <person name="Hamilton J.P."/>
            <person name="Kanamori H."/>
            <person name="McCombie W.R."/>
            <person name="Ouyang S."/>
            <person name="Schwartz D.C."/>
            <person name="Tanaka T."/>
            <person name="Wu J."/>
            <person name="Zhou S."/>
            <person name="Childs K.L."/>
            <person name="Davidson R.M."/>
            <person name="Lin H."/>
            <person name="Quesada-Ocampo L."/>
            <person name="Vaillancourt B."/>
            <person name="Sakai H."/>
            <person name="Lee S.S."/>
            <person name="Kim J."/>
            <person name="Numa H."/>
            <person name="Itoh T."/>
            <person name="Buell C.R."/>
            <person name="Matsumoto T."/>
        </authorList>
    </citation>
    <scope>NUCLEOTIDE SEQUENCE [LARGE SCALE GENOMIC DNA]</scope>
    <source>
        <strain evidence="3">cv. Nipponbare</strain>
    </source>
</reference>
<sequence length="136" mass="14862">MVGNWIARPGQTHEHVHPSDPAATRMTIYSIDANGCVHGGGRFPVCCAVRAIHHSSRSVDGSRDMLAKLTEYKSSRLHMPRSTGWKASRKAGRQAAGGSSPSRERGRTHRPIARFASRIVCPARWFAVFATSNAII</sequence>
<reference evidence="2 3" key="2">
    <citation type="journal article" date="2013" name="Plant Cell Physiol.">
        <title>Rice Annotation Project Database (RAP-DB): an integrative and interactive database for rice genomics.</title>
        <authorList>
            <person name="Sakai H."/>
            <person name="Lee S.S."/>
            <person name="Tanaka T."/>
            <person name="Numa H."/>
            <person name="Kim J."/>
            <person name="Kawahara Y."/>
            <person name="Wakimoto H."/>
            <person name="Yang C.C."/>
            <person name="Iwamoto M."/>
            <person name="Abe T."/>
            <person name="Yamada Y."/>
            <person name="Muto A."/>
            <person name="Inokuchi H."/>
            <person name="Ikemura T."/>
            <person name="Matsumoto T."/>
            <person name="Sasaki T."/>
            <person name="Itoh T."/>
        </authorList>
    </citation>
    <scope>NUCLEOTIDE SEQUENCE [LARGE SCALE GENOMIC DNA]</scope>
    <source>
        <strain evidence="3">cv. Nipponbare</strain>
    </source>
</reference>
<evidence type="ECO:0000256" key="1">
    <source>
        <dbReference type="SAM" id="MobiDB-lite"/>
    </source>
</evidence>
<feature type="region of interest" description="Disordered" evidence="1">
    <location>
        <begin position="77"/>
        <end position="109"/>
    </location>
</feature>
<name>A0A0N7KC98_ORYSJ</name>
<dbReference type="EMBL" id="AP014957">
    <property type="protein sequence ID" value="BAS70217.1"/>
    <property type="molecule type" value="Genomic_DNA"/>
</dbReference>
<evidence type="ECO:0000313" key="3">
    <source>
        <dbReference type="Proteomes" id="UP000059680"/>
    </source>
</evidence>
<dbReference type="AlphaFoldDB" id="A0A0N7KC98"/>
<dbReference type="Gramene" id="Os01t0131250-01">
    <property type="protein sequence ID" value="Os01t0131250-01"/>
    <property type="gene ID" value="Os01g0131250"/>
</dbReference>
<proteinExistence type="predicted"/>
<reference evidence="3" key="1">
    <citation type="journal article" date="2005" name="Nature">
        <title>The map-based sequence of the rice genome.</title>
        <authorList>
            <consortium name="International rice genome sequencing project (IRGSP)"/>
            <person name="Matsumoto T."/>
            <person name="Wu J."/>
            <person name="Kanamori H."/>
            <person name="Katayose Y."/>
            <person name="Fujisawa M."/>
            <person name="Namiki N."/>
            <person name="Mizuno H."/>
            <person name="Yamamoto K."/>
            <person name="Antonio B.A."/>
            <person name="Baba T."/>
            <person name="Sakata K."/>
            <person name="Nagamura Y."/>
            <person name="Aoki H."/>
            <person name="Arikawa K."/>
            <person name="Arita K."/>
            <person name="Bito T."/>
            <person name="Chiden Y."/>
            <person name="Fujitsuka N."/>
            <person name="Fukunaka R."/>
            <person name="Hamada M."/>
            <person name="Harada C."/>
            <person name="Hayashi A."/>
            <person name="Hijishita S."/>
            <person name="Honda M."/>
            <person name="Hosokawa S."/>
            <person name="Ichikawa Y."/>
            <person name="Idonuma A."/>
            <person name="Iijima M."/>
            <person name="Ikeda M."/>
            <person name="Ikeno M."/>
            <person name="Ito K."/>
            <person name="Ito S."/>
            <person name="Ito T."/>
            <person name="Ito Y."/>
            <person name="Ito Y."/>
            <person name="Iwabuchi A."/>
            <person name="Kamiya K."/>
            <person name="Karasawa W."/>
            <person name="Kurita K."/>
            <person name="Katagiri S."/>
            <person name="Kikuta A."/>
            <person name="Kobayashi H."/>
            <person name="Kobayashi N."/>
            <person name="Machita K."/>
            <person name="Maehara T."/>
            <person name="Masukawa M."/>
            <person name="Mizubayashi T."/>
            <person name="Mukai Y."/>
            <person name="Nagasaki H."/>
            <person name="Nagata Y."/>
            <person name="Naito S."/>
            <person name="Nakashima M."/>
            <person name="Nakama Y."/>
            <person name="Nakamichi Y."/>
            <person name="Nakamura M."/>
            <person name="Meguro A."/>
            <person name="Negishi M."/>
            <person name="Ohta I."/>
            <person name="Ohta T."/>
            <person name="Okamoto M."/>
            <person name="Ono N."/>
            <person name="Saji S."/>
            <person name="Sakaguchi M."/>
            <person name="Sakai K."/>
            <person name="Shibata M."/>
            <person name="Shimokawa T."/>
            <person name="Song J."/>
            <person name="Takazaki Y."/>
            <person name="Terasawa K."/>
            <person name="Tsugane M."/>
            <person name="Tsuji K."/>
            <person name="Ueda S."/>
            <person name="Waki K."/>
            <person name="Yamagata H."/>
            <person name="Yamamoto M."/>
            <person name="Yamamoto S."/>
            <person name="Yamane H."/>
            <person name="Yoshiki S."/>
            <person name="Yoshihara R."/>
            <person name="Yukawa K."/>
            <person name="Zhong H."/>
            <person name="Yano M."/>
            <person name="Yuan Q."/>
            <person name="Ouyang S."/>
            <person name="Liu J."/>
            <person name="Jones K.M."/>
            <person name="Gansberger K."/>
            <person name="Moffat K."/>
            <person name="Hill J."/>
            <person name="Bera J."/>
            <person name="Fadrosh D."/>
            <person name="Jin S."/>
            <person name="Johri S."/>
            <person name="Kim M."/>
            <person name="Overton L."/>
            <person name="Reardon M."/>
            <person name="Tsitrin T."/>
            <person name="Vuong H."/>
            <person name="Weaver B."/>
            <person name="Ciecko A."/>
            <person name="Tallon L."/>
            <person name="Jackson J."/>
            <person name="Pai G."/>
            <person name="Aken S.V."/>
            <person name="Utterback T."/>
            <person name="Reidmuller S."/>
            <person name="Feldblyum T."/>
            <person name="Hsiao J."/>
            <person name="Zismann V."/>
            <person name="Iobst S."/>
            <person name="de Vazeille A.R."/>
            <person name="Buell C.R."/>
            <person name="Ying K."/>
            <person name="Li Y."/>
            <person name="Lu T."/>
            <person name="Huang Y."/>
            <person name="Zhao Q."/>
            <person name="Feng Q."/>
            <person name="Zhang L."/>
            <person name="Zhu J."/>
            <person name="Weng Q."/>
            <person name="Mu J."/>
            <person name="Lu Y."/>
            <person name="Fan D."/>
            <person name="Liu Y."/>
            <person name="Guan J."/>
            <person name="Zhang Y."/>
            <person name="Yu S."/>
            <person name="Liu X."/>
            <person name="Zhang Y."/>
            <person name="Hong G."/>
            <person name="Han B."/>
            <person name="Choisne N."/>
            <person name="Demange N."/>
            <person name="Orjeda G."/>
            <person name="Samain S."/>
            <person name="Cattolico L."/>
            <person name="Pelletier E."/>
            <person name="Couloux A."/>
            <person name="Segurens B."/>
            <person name="Wincker P."/>
            <person name="D'Hont A."/>
            <person name="Scarpelli C."/>
            <person name="Weissenbach J."/>
            <person name="Salanoubat M."/>
            <person name="Quetier F."/>
            <person name="Yu Y."/>
            <person name="Kim H.R."/>
            <person name="Rambo T."/>
            <person name="Currie J."/>
            <person name="Collura K."/>
            <person name="Luo M."/>
            <person name="Yang T."/>
            <person name="Ammiraju J.S.S."/>
            <person name="Engler F."/>
            <person name="Soderlund C."/>
            <person name="Wing R.A."/>
            <person name="Palmer L.E."/>
            <person name="de la Bastide M."/>
            <person name="Spiegel L."/>
            <person name="Nascimento L."/>
            <person name="Zutavern T."/>
            <person name="O'Shaughnessy A."/>
            <person name="Dike S."/>
            <person name="Dedhia N."/>
            <person name="Preston R."/>
            <person name="Balija V."/>
            <person name="McCombie W.R."/>
            <person name="Chow T."/>
            <person name="Chen H."/>
            <person name="Chung M."/>
            <person name="Chen C."/>
            <person name="Shaw J."/>
            <person name="Wu H."/>
            <person name="Hsiao K."/>
            <person name="Chao Y."/>
            <person name="Chu M."/>
            <person name="Cheng C."/>
            <person name="Hour A."/>
            <person name="Lee P."/>
            <person name="Lin S."/>
            <person name="Lin Y."/>
            <person name="Liou J."/>
            <person name="Liu S."/>
            <person name="Hsing Y."/>
            <person name="Raghuvanshi S."/>
            <person name="Mohanty A."/>
            <person name="Bharti A.K."/>
            <person name="Gaur A."/>
            <person name="Gupta V."/>
            <person name="Kumar D."/>
            <person name="Ravi V."/>
            <person name="Vij S."/>
            <person name="Kapur A."/>
            <person name="Khurana P."/>
            <person name="Khurana P."/>
            <person name="Khurana J.P."/>
            <person name="Tyagi A.K."/>
            <person name="Gaikwad K."/>
            <person name="Singh A."/>
            <person name="Dalal V."/>
            <person name="Srivastava S."/>
            <person name="Dixit A."/>
            <person name="Pal A.K."/>
            <person name="Ghazi I.A."/>
            <person name="Yadav M."/>
            <person name="Pandit A."/>
            <person name="Bhargava A."/>
            <person name="Sureshbabu K."/>
            <person name="Batra K."/>
            <person name="Sharma T.R."/>
            <person name="Mohapatra T."/>
            <person name="Singh N.K."/>
            <person name="Messing J."/>
            <person name="Nelson A.B."/>
            <person name="Fuks G."/>
            <person name="Kavchok S."/>
            <person name="Keizer G."/>
            <person name="Linton E."/>
            <person name="Llaca V."/>
            <person name="Song R."/>
            <person name="Tanyolac B."/>
            <person name="Young S."/>
            <person name="Ho-Il K."/>
            <person name="Hahn J.H."/>
            <person name="Sangsakoo G."/>
            <person name="Vanavichit A."/>
            <person name="de Mattos Luiz.A.T."/>
            <person name="Zimmer P.D."/>
            <person name="Malone G."/>
            <person name="Dellagostin O."/>
            <person name="de Oliveira A.C."/>
            <person name="Bevan M."/>
            <person name="Bancroft I."/>
            <person name="Minx P."/>
            <person name="Cordum H."/>
            <person name="Wilson R."/>
            <person name="Cheng Z."/>
            <person name="Jin W."/>
            <person name="Jiang J."/>
            <person name="Leong S.A."/>
            <person name="Iwama H."/>
            <person name="Gojobori T."/>
            <person name="Itoh T."/>
            <person name="Niimura Y."/>
            <person name="Fujii Y."/>
            <person name="Habara T."/>
            <person name="Sakai H."/>
            <person name="Sato Y."/>
            <person name="Wilson G."/>
            <person name="Kumar K."/>
            <person name="McCouch S."/>
            <person name="Juretic N."/>
            <person name="Hoen D."/>
            <person name="Wright S."/>
            <person name="Bruskiewich R."/>
            <person name="Bureau T."/>
            <person name="Miyao A."/>
            <person name="Hirochika H."/>
            <person name="Nishikawa T."/>
            <person name="Kadowaki K."/>
            <person name="Sugiura M."/>
            <person name="Burr B."/>
            <person name="Sasaki T."/>
        </authorList>
    </citation>
    <scope>NUCLEOTIDE SEQUENCE [LARGE SCALE GENOMIC DNA]</scope>
    <source>
        <strain evidence="3">cv. Nipponbare</strain>
    </source>
</reference>
<gene>
    <name evidence="2" type="ordered locus">Os01g0131250</name>
    <name evidence="2" type="ORF">OSNPB_010131250</name>
</gene>
<protein>
    <submittedName>
        <fullName evidence="2">Os01g0131250 protein</fullName>
    </submittedName>
</protein>
<organism evidence="2 3">
    <name type="scientific">Oryza sativa subsp. japonica</name>
    <name type="common">Rice</name>
    <dbReference type="NCBI Taxonomy" id="39947"/>
    <lineage>
        <taxon>Eukaryota</taxon>
        <taxon>Viridiplantae</taxon>
        <taxon>Streptophyta</taxon>
        <taxon>Embryophyta</taxon>
        <taxon>Tracheophyta</taxon>
        <taxon>Spermatophyta</taxon>
        <taxon>Magnoliopsida</taxon>
        <taxon>Liliopsida</taxon>
        <taxon>Poales</taxon>
        <taxon>Poaceae</taxon>
        <taxon>BOP clade</taxon>
        <taxon>Oryzoideae</taxon>
        <taxon>Oryzeae</taxon>
        <taxon>Oryzinae</taxon>
        <taxon>Oryza</taxon>
        <taxon>Oryza sativa</taxon>
    </lineage>
</organism>
<dbReference type="InParanoid" id="A0A0N7KC98"/>
<dbReference type="Proteomes" id="UP000059680">
    <property type="component" value="Chromosome 1"/>
</dbReference>
<accession>A0A0N7KC98</accession>
<evidence type="ECO:0000313" key="2">
    <source>
        <dbReference type="EMBL" id="BAS70217.1"/>
    </source>
</evidence>
<keyword evidence="3" id="KW-1185">Reference proteome</keyword>